<evidence type="ECO:0000313" key="3">
    <source>
        <dbReference type="EMBL" id="CDP05619.1"/>
    </source>
</evidence>
<evidence type="ECO:0000259" key="2">
    <source>
        <dbReference type="Pfam" id="PF23218"/>
    </source>
</evidence>
<keyword evidence="1" id="KW-0472">Membrane</keyword>
<name>A0A068UBQ9_COFCA</name>
<dbReference type="InterPro" id="IPR056287">
    <property type="entry name" value="PH_AIR9"/>
</dbReference>
<organism evidence="3 4">
    <name type="scientific">Coffea canephora</name>
    <name type="common">Robusta coffee</name>
    <dbReference type="NCBI Taxonomy" id="49390"/>
    <lineage>
        <taxon>Eukaryota</taxon>
        <taxon>Viridiplantae</taxon>
        <taxon>Streptophyta</taxon>
        <taxon>Embryophyta</taxon>
        <taxon>Tracheophyta</taxon>
        <taxon>Spermatophyta</taxon>
        <taxon>Magnoliopsida</taxon>
        <taxon>eudicotyledons</taxon>
        <taxon>Gunneridae</taxon>
        <taxon>Pentapetalae</taxon>
        <taxon>asterids</taxon>
        <taxon>lamiids</taxon>
        <taxon>Gentianales</taxon>
        <taxon>Rubiaceae</taxon>
        <taxon>Ixoroideae</taxon>
        <taxon>Gardenieae complex</taxon>
        <taxon>Bertiereae - Coffeeae clade</taxon>
        <taxon>Coffeeae</taxon>
        <taxon>Coffea</taxon>
    </lineage>
</organism>
<feature type="transmembrane region" description="Helical" evidence="1">
    <location>
        <begin position="18"/>
        <end position="37"/>
    </location>
</feature>
<keyword evidence="1" id="KW-0812">Transmembrane</keyword>
<dbReference type="STRING" id="49390.A0A068UBQ9"/>
<dbReference type="PANTHER" id="PTHR31149">
    <property type="entry name" value="EXPRESSED PROTEIN"/>
    <property type="match status" value="1"/>
</dbReference>
<accession>A0A068UBQ9</accession>
<dbReference type="Pfam" id="PF23218">
    <property type="entry name" value="PH_AIR9"/>
    <property type="match status" value="1"/>
</dbReference>
<reference evidence="4" key="1">
    <citation type="journal article" date="2014" name="Science">
        <title>The coffee genome provides insight into the convergent evolution of caffeine biosynthesis.</title>
        <authorList>
            <person name="Denoeud F."/>
            <person name="Carretero-Paulet L."/>
            <person name="Dereeper A."/>
            <person name="Droc G."/>
            <person name="Guyot R."/>
            <person name="Pietrella M."/>
            <person name="Zheng C."/>
            <person name="Alberti A."/>
            <person name="Anthony F."/>
            <person name="Aprea G."/>
            <person name="Aury J.M."/>
            <person name="Bento P."/>
            <person name="Bernard M."/>
            <person name="Bocs S."/>
            <person name="Campa C."/>
            <person name="Cenci A."/>
            <person name="Combes M.C."/>
            <person name="Crouzillat D."/>
            <person name="Da Silva C."/>
            <person name="Daddiego L."/>
            <person name="De Bellis F."/>
            <person name="Dussert S."/>
            <person name="Garsmeur O."/>
            <person name="Gayraud T."/>
            <person name="Guignon V."/>
            <person name="Jahn K."/>
            <person name="Jamilloux V."/>
            <person name="Joet T."/>
            <person name="Labadie K."/>
            <person name="Lan T."/>
            <person name="Leclercq J."/>
            <person name="Lepelley M."/>
            <person name="Leroy T."/>
            <person name="Li L.T."/>
            <person name="Librado P."/>
            <person name="Lopez L."/>
            <person name="Munoz A."/>
            <person name="Noel B."/>
            <person name="Pallavicini A."/>
            <person name="Perrotta G."/>
            <person name="Poncet V."/>
            <person name="Pot D."/>
            <person name="Priyono X."/>
            <person name="Rigoreau M."/>
            <person name="Rouard M."/>
            <person name="Rozas J."/>
            <person name="Tranchant-Dubreuil C."/>
            <person name="VanBuren R."/>
            <person name="Zhang Q."/>
            <person name="Andrade A.C."/>
            <person name="Argout X."/>
            <person name="Bertrand B."/>
            <person name="de Kochko A."/>
            <person name="Graziosi G."/>
            <person name="Henry R.J."/>
            <person name="Jayarama X."/>
            <person name="Ming R."/>
            <person name="Nagai C."/>
            <person name="Rounsley S."/>
            <person name="Sankoff D."/>
            <person name="Giuliano G."/>
            <person name="Albert V.A."/>
            <person name="Wincker P."/>
            <person name="Lashermes P."/>
        </authorList>
    </citation>
    <scope>NUCLEOTIDE SEQUENCE [LARGE SCALE GENOMIC DNA]</scope>
    <source>
        <strain evidence="4">cv. DH200-94</strain>
    </source>
</reference>
<gene>
    <name evidence="3" type="ORF">GSCOC_T00020773001</name>
</gene>
<dbReference type="PANTHER" id="PTHR31149:SF11">
    <property type="entry name" value="187-KDA MICROTUBULE-ASSOCIATED PROTEIN AIR9"/>
    <property type="match status" value="1"/>
</dbReference>
<proteinExistence type="predicted"/>
<dbReference type="OrthoDB" id="1904536at2759"/>
<evidence type="ECO:0000313" key="4">
    <source>
        <dbReference type="Proteomes" id="UP000295252"/>
    </source>
</evidence>
<dbReference type="Gramene" id="CDP05619">
    <property type="protein sequence ID" value="CDP05619"/>
    <property type="gene ID" value="GSCOC_T00020773001"/>
</dbReference>
<keyword evidence="1" id="KW-1133">Transmembrane helix</keyword>
<evidence type="ECO:0000256" key="1">
    <source>
        <dbReference type="SAM" id="Phobius"/>
    </source>
</evidence>
<dbReference type="InParanoid" id="A0A068UBQ9"/>
<keyword evidence="4" id="KW-1185">Reference proteome</keyword>
<protein>
    <recommendedName>
        <fullName evidence="2">AIR9 PH-like domain-containing protein</fullName>
    </recommendedName>
</protein>
<dbReference type="GO" id="GO:0009506">
    <property type="term" value="C:plasmodesma"/>
    <property type="evidence" value="ECO:0007669"/>
    <property type="project" value="TreeGrafter"/>
</dbReference>
<feature type="domain" description="AIR9 PH-like" evidence="2">
    <location>
        <begin position="48"/>
        <end position="107"/>
    </location>
</feature>
<dbReference type="EMBL" id="HG739101">
    <property type="protein sequence ID" value="CDP05619.1"/>
    <property type="molecule type" value="Genomic_DNA"/>
</dbReference>
<dbReference type="AlphaFoldDB" id="A0A068UBQ9"/>
<dbReference type="PhylomeDB" id="A0A068UBQ9"/>
<dbReference type="Proteomes" id="UP000295252">
    <property type="component" value="Chromosome XI"/>
</dbReference>
<dbReference type="GO" id="GO:0005886">
    <property type="term" value="C:plasma membrane"/>
    <property type="evidence" value="ECO:0007669"/>
    <property type="project" value="TreeGrafter"/>
</dbReference>
<sequence length="120" mass="13973">MVGPFLKLPPFSTLAEKIYHLQIIIIIIAPSLIVIVCQRHYEPYSYRVPTTEVRECYAPPFDLELFRNDQHRLKIVVDSENEVDLMVQTRHLRDVIVLVVRGLVQRFNSTSLNSLLKIDN</sequence>